<evidence type="ECO:0000313" key="3">
    <source>
        <dbReference type="Proteomes" id="UP000245119"/>
    </source>
</evidence>
<keyword evidence="3" id="KW-1185">Reference proteome</keyword>
<accession>A0A2T7NN36</accession>
<protein>
    <submittedName>
        <fullName evidence="2">Uncharacterized protein</fullName>
    </submittedName>
</protein>
<proteinExistence type="predicted"/>
<comment type="caution">
    <text evidence="2">The sequence shown here is derived from an EMBL/GenBank/DDBJ whole genome shotgun (WGS) entry which is preliminary data.</text>
</comment>
<evidence type="ECO:0000256" key="1">
    <source>
        <dbReference type="SAM" id="MobiDB-lite"/>
    </source>
</evidence>
<dbReference type="Proteomes" id="UP000245119">
    <property type="component" value="Linkage Group LG11"/>
</dbReference>
<feature type="compositionally biased region" description="Basic residues" evidence="1">
    <location>
        <begin position="129"/>
        <end position="144"/>
    </location>
</feature>
<name>A0A2T7NN36_POMCA</name>
<organism evidence="2 3">
    <name type="scientific">Pomacea canaliculata</name>
    <name type="common">Golden apple snail</name>
    <dbReference type="NCBI Taxonomy" id="400727"/>
    <lineage>
        <taxon>Eukaryota</taxon>
        <taxon>Metazoa</taxon>
        <taxon>Spiralia</taxon>
        <taxon>Lophotrochozoa</taxon>
        <taxon>Mollusca</taxon>
        <taxon>Gastropoda</taxon>
        <taxon>Caenogastropoda</taxon>
        <taxon>Architaenioglossa</taxon>
        <taxon>Ampullarioidea</taxon>
        <taxon>Ampullariidae</taxon>
        <taxon>Pomacea</taxon>
    </lineage>
</organism>
<dbReference type="EMBL" id="PZQS01000011">
    <property type="protein sequence ID" value="PVD22566.1"/>
    <property type="molecule type" value="Genomic_DNA"/>
</dbReference>
<dbReference type="AlphaFoldDB" id="A0A2T7NN36"/>
<sequence>MTTTTMTNNCHRPYCLHCRCTVLTPDTQPLVCRQLCSNLACARTPRIPTPSHPVPMLPPRFARGGWGVGEGSGRVCGRERDGEREAEERVQWVKAPALERRKTETRWKRGYVLHLAVSSRLAGMAPPTTHRHRTRRQQRQHRPPTHASTYVGTQHLLQRHLRQGQ</sequence>
<feature type="region of interest" description="Disordered" evidence="1">
    <location>
        <begin position="124"/>
        <end position="148"/>
    </location>
</feature>
<reference evidence="2 3" key="1">
    <citation type="submission" date="2018-04" db="EMBL/GenBank/DDBJ databases">
        <title>The genome of golden apple snail Pomacea canaliculata provides insight into stress tolerance and invasive adaptation.</title>
        <authorList>
            <person name="Liu C."/>
            <person name="Liu B."/>
            <person name="Ren Y."/>
            <person name="Zhang Y."/>
            <person name="Wang H."/>
            <person name="Li S."/>
            <person name="Jiang F."/>
            <person name="Yin L."/>
            <person name="Zhang G."/>
            <person name="Qian W."/>
            <person name="Fan W."/>
        </authorList>
    </citation>
    <scope>NUCLEOTIDE SEQUENCE [LARGE SCALE GENOMIC DNA]</scope>
    <source>
        <strain evidence="2">SZHN2017</strain>
        <tissue evidence="2">Muscle</tissue>
    </source>
</reference>
<gene>
    <name evidence="2" type="ORF">C0Q70_18383</name>
</gene>
<evidence type="ECO:0000313" key="2">
    <source>
        <dbReference type="EMBL" id="PVD22566.1"/>
    </source>
</evidence>